<reference evidence="1" key="1">
    <citation type="journal article" date="2023" name="Mol. Phylogenet. Evol.">
        <title>Genome-scale phylogeny and comparative genomics of the fungal order Sordariales.</title>
        <authorList>
            <person name="Hensen N."/>
            <person name="Bonometti L."/>
            <person name="Westerberg I."/>
            <person name="Brannstrom I.O."/>
            <person name="Guillou S."/>
            <person name="Cros-Aarteil S."/>
            <person name="Calhoun S."/>
            <person name="Haridas S."/>
            <person name="Kuo A."/>
            <person name="Mondo S."/>
            <person name="Pangilinan J."/>
            <person name="Riley R."/>
            <person name="LaButti K."/>
            <person name="Andreopoulos B."/>
            <person name="Lipzen A."/>
            <person name="Chen C."/>
            <person name="Yan M."/>
            <person name="Daum C."/>
            <person name="Ng V."/>
            <person name="Clum A."/>
            <person name="Steindorff A."/>
            <person name="Ohm R.A."/>
            <person name="Martin F."/>
            <person name="Silar P."/>
            <person name="Natvig D.O."/>
            <person name="Lalanne C."/>
            <person name="Gautier V."/>
            <person name="Ament-Velasquez S.L."/>
            <person name="Kruys A."/>
            <person name="Hutchinson M.I."/>
            <person name="Powell A.J."/>
            <person name="Barry K."/>
            <person name="Miller A.N."/>
            <person name="Grigoriev I.V."/>
            <person name="Debuchy R."/>
            <person name="Gladieux P."/>
            <person name="Hiltunen Thoren M."/>
            <person name="Johannesson H."/>
        </authorList>
    </citation>
    <scope>NUCLEOTIDE SEQUENCE</scope>
    <source>
        <strain evidence="1">PSN309</strain>
    </source>
</reference>
<gene>
    <name evidence="1" type="ORF">QBC35DRAFT_384059</name>
</gene>
<evidence type="ECO:0000313" key="1">
    <source>
        <dbReference type="EMBL" id="KAK4187766.1"/>
    </source>
</evidence>
<dbReference type="EMBL" id="MU864397">
    <property type="protein sequence ID" value="KAK4187766.1"/>
    <property type="molecule type" value="Genomic_DNA"/>
</dbReference>
<comment type="caution">
    <text evidence="1">The sequence shown here is derived from an EMBL/GenBank/DDBJ whole genome shotgun (WGS) entry which is preliminary data.</text>
</comment>
<dbReference type="AlphaFoldDB" id="A0AAN6WTN3"/>
<dbReference type="Proteomes" id="UP001302126">
    <property type="component" value="Unassembled WGS sequence"/>
</dbReference>
<proteinExistence type="predicted"/>
<accession>A0AAN6WTN3</accession>
<organism evidence="1 2">
    <name type="scientific">Podospora australis</name>
    <dbReference type="NCBI Taxonomy" id="1536484"/>
    <lineage>
        <taxon>Eukaryota</taxon>
        <taxon>Fungi</taxon>
        <taxon>Dikarya</taxon>
        <taxon>Ascomycota</taxon>
        <taxon>Pezizomycotina</taxon>
        <taxon>Sordariomycetes</taxon>
        <taxon>Sordariomycetidae</taxon>
        <taxon>Sordariales</taxon>
        <taxon>Podosporaceae</taxon>
        <taxon>Podospora</taxon>
    </lineage>
</organism>
<evidence type="ECO:0000313" key="2">
    <source>
        <dbReference type="Proteomes" id="UP001302126"/>
    </source>
</evidence>
<reference evidence="1" key="2">
    <citation type="submission" date="2023-05" db="EMBL/GenBank/DDBJ databases">
        <authorList>
            <consortium name="Lawrence Berkeley National Laboratory"/>
            <person name="Steindorff A."/>
            <person name="Hensen N."/>
            <person name="Bonometti L."/>
            <person name="Westerberg I."/>
            <person name="Brannstrom I.O."/>
            <person name="Guillou S."/>
            <person name="Cros-Aarteil S."/>
            <person name="Calhoun S."/>
            <person name="Haridas S."/>
            <person name="Kuo A."/>
            <person name="Mondo S."/>
            <person name="Pangilinan J."/>
            <person name="Riley R."/>
            <person name="Labutti K."/>
            <person name="Andreopoulos B."/>
            <person name="Lipzen A."/>
            <person name="Chen C."/>
            <person name="Yanf M."/>
            <person name="Daum C."/>
            <person name="Ng V."/>
            <person name="Clum A."/>
            <person name="Ohm R."/>
            <person name="Martin F."/>
            <person name="Silar P."/>
            <person name="Natvig D."/>
            <person name="Lalanne C."/>
            <person name="Gautier V."/>
            <person name="Ament-Velasquez S.L."/>
            <person name="Kruys A."/>
            <person name="Hutchinson M.I."/>
            <person name="Powell A.J."/>
            <person name="Barry K."/>
            <person name="Miller A.N."/>
            <person name="Grigoriev I.V."/>
            <person name="Debuchy R."/>
            <person name="Gladieux P."/>
            <person name="Thoren M.H."/>
            <person name="Johannesson H."/>
        </authorList>
    </citation>
    <scope>NUCLEOTIDE SEQUENCE</scope>
    <source>
        <strain evidence="1">PSN309</strain>
    </source>
</reference>
<keyword evidence="2" id="KW-1185">Reference proteome</keyword>
<name>A0AAN6WTN3_9PEZI</name>
<feature type="non-terminal residue" evidence="1">
    <location>
        <position position="1"/>
    </location>
</feature>
<sequence length="343" mass="39993">AAFHLHTMRPLARFYSKWALTQLSEDLEPEYQSSEEDVEVSQVEDEVQVRNTHVVAHDLDLALSKSEEIRIFRAFYRYQTFHHLFGFTKGRRDATLGHHEVNELFCGQFEPWENEALSCVDAFVREQYDDAVANLRSQRDLDSPRFWQLASNENIPKPEGTFDFINRYNDTDLLEGIVSHGLRLLVQLLEAREKRDTSTYCLVIGRYITYREDRSATLQDALSIHAQQVRRVVSHGGTSDAELNPRDAAQNTRQVIQFIGDAAPPDKTQPPFSWVLLWEGVYSNMYGEFVPSSLQRWGWVMWDQHRWDGISQSELFQEQWDPDRNKKIQVDLARTLGELALWQ</sequence>
<protein>
    <submittedName>
        <fullName evidence="1">Uncharacterized protein</fullName>
    </submittedName>
</protein>